<name>A0A939DSY5_9ALTE</name>
<accession>A0A939DSY5</accession>
<protein>
    <submittedName>
        <fullName evidence="2">Uncharacterized protein</fullName>
    </submittedName>
</protein>
<keyword evidence="1" id="KW-0812">Transmembrane</keyword>
<feature type="transmembrane region" description="Helical" evidence="1">
    <location>
        <begin position="81"/>
        <end position="99"/>
    </location>
</feature>
<gene>
    <name evidence="2" type="ORF">J0A66_19180</name>
</gene>
<proteinExistence type="predicted"/>
<keyword evidence="3" id="KW-1185">Reference proteome</keyword>
<reference evidence="2" key="1">
    <citation type="submission" date="2021-03" db="EMBL/GenBank/DDBJ databases">
        <title>novel species isolated from a fishpond in China.</title>
        <authorList>
            <person name="Lu H."/>
            <person name="Cai Z."/>
        </authorList>
    </citation>
    <scope>NUCLEOTIDE SEQUENCE</scope>
    <source>
        <strain evidence="2">JCM 30855</strain>
    </source>
</reference>
<evidence type="ECO:0000313" key="3">
    <source>
        <dbReference type="Proteomes" id="UP000664654"/>
    </source>
</evidence>
<feature type="transmembrane region" description="Helical" evidence="1">
    <location>
        <begin position="105"/>
        <end position="125"/>
    </location>
</feature>
<comment type="caution">
    <text evidence="2">The sequence shown here is derived from an EMBL/GenBank/DDBJ whole genome shotgun (WGS) entry which is preliminary data.</text>
</comment>
<dbReference type="Proteomes" id="UP000664654">
    <property type="component" value="Unassembled WGS sequence"/>
</dbReference>
<keyword evidence="1" id="KW-1133">Transmembrane helix</keyword>
<keyword evidence="1" id="KW-0472">Membrane</keyword>
<dbReference type="AlphaFoldDB" id="A0A939DSY5"/>
<evidence type="ECO:0000256" key="1">
    <source>
        <dbReference type="SAM" id="Phobius"/>
    </source>
</evidence>
<dbReference type="EMBL" id="JAFKCV010000017">
    <property type="protein sequence ID" value="MBN7827361.1"/>
    <property type="molecule type" value="Genomic_DNA"/>
</dbReference>
<dbReference type="RefSeq" id="WP_206575473.1">
    <property type="nucleotide sequence ID" value="NZ_JAFKCV010000017.1"/>
</dbReference>
<sequence>MEVNLILRKYGVPPRGPYEPNATKNQMHKIWKLGFDPHETIQFLGKEQASILIDALTAQEQAAVEFHLLNIQRGSHKKKSIIFFTLLLLCTWVIVEWPAQGLFLIFPAITLVFLALGHFIAWFRLQMRLC</sequence>
<organism evidence="2 3">
    <name type="scientific">Bowmanella dokdonensis</name>
    <dbReference type="NCBI Taxonomy" id="751969"/>
    <lineage>
        <taxon>Bacteria</taxon>
        <taxon>Pseudomonadati</taxon>
        <taxon>Pseudomonadota</taxon>
        <taxon>Gammaproteobacteria</taxon>
        <taxon>Alteromonadales</taxon>
        <taxon>Alteromonadaceae</taxon>
        <taxon>Bowmanella</taxon>
    </lineage>
</organism>
<evidence type="ECO:0000313" key="2">
    <source>
        <dbReference type="EMBL" id="MBN7827361.1"/>
    </source>
</evidence>